<reference evidence="2" key="1">
    <citation type="submission" date="2021-01" db="EMBL/GenBank/DDBJ databases">
        <authorList>
            <person name="Corre E."/>
            <person name="Pelletier E."/>
            <person name="Niang G."/>
            <person name="Scheremetjew M."/>
            <person name="Finn R."/>
            <person name="Kale V."/>
            <person name="Holt S."/>
            <person name="Cochrane G."/>
            <person name="Meng A."/>
            <person name="Brown T."/>
            <person name="Cohen L."/>
        </authorList>
    </citation>
    <scope>NUCLEOTIDE SEQUENCE</scope>
    <source>
        <strain evidence="2">GSO104</strain>
    </source>
</reference>
<sequence>MYTRSNNMHNNEDNIRYKMIIDHMKPKRKSKNAVAEEVKFIIGKMIPKPSSSKSSVVGNNARRPPLGRRALSFKKKNKGEERNESSASKGDEARVILKRAKGGFLT</sequence>
<organism evidence="2">
    <name type="scientific">Ditylum brightwellii</name>
    <dbReference type="NCBI Taxonomy" id="49249"/>
    <lineage>
        <taxon>Eukaryota</taxon>
        <taxon>Sar</taxon>
        <taxon>Stramenopiles</taxon>
        <taxon>Ochrophyta</taxon>
        <taxon>Bacillariophyta</taxon>
        <taxon>Mediophyceae</taxon>
        <taxon>Lithodesmiophycidae</taxon>
        <taxon>Lithodesmiales</taxon>
        <taxon>Lithodesmiaceae</taxon>
        <taxon>Ditylum</taxon>
    </lineage>
</organism>
<feature type="compositionally biased region" description="Basic and acidic residues" evidence="1">
    <location>
        <begin position="78"/>
        <end position="95"/>
    </location>
</feature>
<dbReference type="AlphaFoldDB" id="A0A7S4VG96"/>
<name>A0A7S4VG96_9STRA</name>
<dbReference type="EMBL" id="HBNS01020150">
    <property type="protein sequence ID" value="CAE4609323.1"/>
    <property type="molecule type" value="Transcribed_RNA"/>
</dbReference>
<feature type="region of interest" description="Disordered" evidence="1">
    <location>
        <begin position="47"/>
        <end position="95"/>
    </location>
</feature>
<evidence type="ECO:0000256" key="1">
    <source>
        <dbReference type="SAM" id="MobiDB-lite"/>
    </source>
</evidence>
<accession>A0A7S4VG96</accession>
<proteinExistence type="predicted"/>
<protein>
    <submittedName>
        <fullName evidence="2">Uncharacterized protein</fullName>
    </submittedName>
</protein>
<gene>
    <name evidence="2" type="ORF">DBRI00130_LOCUS16007</name>
</gene>
<feature type="compositionally biased region" description="Low complexity" evidence="1">
    <location>
        <begin position="47"/>
        <end position="57"/>
    </location>
</feature>
<evidence type="ECO:0000313" key="2">
    <source>
        <dbReference type="EMBL" id="CAE4609323.1"/>
    </source>
</evidence>